<gene>
    <name evidence="1" type="ORF">DP114_08165</name>
</gene>
<dbReference type="KEGG" id="bsen:DP114_08165"/>
<reference evidence="1 2" key="1">
    <citation type="submission" date="2018-06" db="EMBL/GenBank/DDBJ databases">
        <title>Comparative genomics of Brasilonema spp. strains.</title>
        <authorList>
            <person name="Alvarenga D.O."/>
            <person name="Fiore M.F."/>
            <person name="Varani A.M."/>
        </authorList>
    </citation>
    <scope>NUCLEOTIDE SEQUENCE [LARGE SCALE GENOMIC DNA]</scope>
    <source>
        <strain evidence="1 2">CENA114</strain>
    </source>
</reference>
<organism evidence="1 2">
    <name type="scientific">Brasilonema sennae CENA114</name>
    <dbReference type="NCBI Taxonomy" id="415709"/>
    <lineage>
        <taxon>Bacteria</taxon>
        <taxon>Bacillati</taxon>
        <taxon>Cyanobacteriota</taxon>
        <taxon>Cyanophyceae</taxon>
        <taxon>Nostocales</taxon>
        <taxon>Scytonemataceae</taxon>
        <taxon>Brasilonema</taxon>
        <taxon>Bromeliae group (in: Brasilonema)</taxon>
    </lineage>
</organism>
<dbReference type="RefSeq" id="WP_169268249.1">
    <property type="nucleotide sequence ID" value="NZ_CAWOXK010000001.1"/>
</dbReference>
<evidence type="ECO:0000313" key="1">
    <source>
        <dbReference type="EMBL" id="QDL07878.1"/>
    </source>
</evidence>
<accession>A0A856MAW6</accession>
<dbReference type="AlphaFoldDB" id="A0A856MAW6"/>
<sequence length="82" mass="9338">MKFSVKSVYPISTSLRVVNCRFSWESAAVGVEYLFMGDGAQNKWQITQGNYDSQYVSIRVLNAVAKLERRSGRYKQQDAVPI</sequence>
<proteinExistence type="predicted"/>
<dbReference type="EMBL" id="CP030118">
    <property type="protein sequence ID" value="QDL07878.1"/>
    <property type="molecule type" value="Genomic_DNA"/>
</dbReference>
<dbReference type="Proteomes" id="UP000503129">
    <property type="component" value="Chromosome"/>
</dbReference>
<name>A0A856MAW6_9CYAN</name>
<protein>
    <submittedName>
        <fullName evidence="1">Uncharacterized protein</fullName>
    </submittedName>
</protein>
<evidence type="ECO:0000313" key="2">
    <source>
        <dbReference type="Proteomes" id="UP000503129"/>
    </source>
</evidence>
<keyword evidence="2" id="KW-1185">Reference proteome</keyword>